<evidence type="ECO:0000313" key="3">
    <source>
        <dbReference type="EMBL" id="PKC06820.1"/>
    </source>
</evidence>
<organism evidence="3 4">
    <name type="scientific">Rhizophagus irregularis</name>
    <dbReference type="NCBI Taxonomy" id="588596"/>
    <lineage>
        <taxon>Eukaryota</taxon>
        <taxon>Fungi</taxon>
        <taxon>Fungi incertae sedis</taxon>
        <taxon>Mucoromycota</taxon>
        <taxon>Glomeromycotina</taxon>
        <taxon>Glomeromycetes</taxon>
        <taxon>Glomerales</taxon>
        <taxon>Glomeraceae</taxon>
        <taxon>Rhizophagus</taxon>
    </lineage>
</organism>
<protein>
    <recommendedName>
        <fullName evidence="5">Ion transport domain-containing protein</fullName>
    </recommendedName>
</protein>
<dbReference type="VEuPathDB" id="FungiDB:RhiirFUN_013158"/>
<comment type="caution">
    <text evidence="3">The sequence shown here is derived from an EMBL/GenBank/DDBJ whole genome shotgun (WGS) entry which is preliminary data.</text>
</comment>
<dbReference type="VEuPathDB" id="FungiDB:RhiirA1_457888"/>
<keyword evidence="2" id="KW-0472">Membrane</keyword>
<feature type="transmembrane region" description="Helical" evidence="2">
    <location>
        <begin position="1099"/>
        <end position="1128"/>
    </location>
</feature>
<evidence type="ECO:0000256" key="1">
    <source>
        <dbReference type="SAM" id="MobiDB-lite"/>
    </source>
</evidence>
<dbReference type="EMBL" id="LLXJ01000712">
    <property type="protein sequence ID" value="PKC06820.1"/>
    <property type="molecule type" value="Genomic_DNA"/>
</dbReference>
<dbReference type="AlphaFoldDB" id="A0A2N0PJ18"/>
<evidence type="ECO:0008006" key="5">
    <source>
        <dbReference type="Google" id="ProtNLM"/>
    </source>
</evidence>
<dbReference type="VEuPathDB" id="FungiDB:RhiirFUN_013157"/>
<sequence>MSSSNPTDNNNNNNNNNRRSSANLVNFGKNLKKNLTFFSFKDDTNNMLSVEKDILFKSEQYQIAICQNGKFAVTFDTENLRIRVLENTDHRQFKLSEEKTNSEHNSNIQNDEEITKTITYFKKKKNLEIDKLYNIFPNRKNNNNVDGNIDGDTDDRYKWSLDISNVQNYQDKKYSIFIAVSRIDVNEDMKGKGTKSDYKKNTIKKRFPNSDVRVDLSGNETKKGTAVYRLKLKKDDNNNFDLEVKYPVTYYYSDSVSGICKFIQNLDDISQNKYTLKRFIVLNFNGIYNFEYNFEYRSLDLNTKFDYPKSIEDELKHWHKENSKEDCMDKLLACLYNQYFLVEHYKNNVQMLEVYDLVDMSLKTTPKRVEKKDKHVRRFNHNTFSVSKLQLCFTRGLSSVKLFIMENGLEIASKKFDELDKIYSLEFIYSDEKLLIIGEKNNQVKFVIWDIYNTVKAKTITLENFSIEDLSNCLNCLARTSGNILQVDKEGKVTSVLKKIENKLKQNIPKEAKEKFKKYTNRKPGKKPDGKMDGNHTIYHDKEFDPIVIDKEPWVIDEYERNSYCLYQKKGERIQTLQLIVGRSTVQIWHQVCDDSKSKDELSKLPNKGGPFLEYIWANGIPINQERETTRLRIVEYKYNKYKPNDGSSHILDISDDFYLKVYWYERVSNVDNKGKTEEEIIDMEDKEIEKMERNREAGEEMEKNGIMEMKEKIIQKKDIIEKANVYEEMIMYIQHIVWRFAKCKPKEFKLLDVRHNIMKKLILGDCNYLIKLILFGEKSIKDNNGNEKKEEFVIRHIPRSVSWPGKEFIRDDDLRFNDNSLGLEDNERPENDMELAIYRYKGRELKDTVVVAYLLEYYSSHATDYADDYARKLFRKECFANQDYFSTQDPYDIIPVEYQAKRNRNIKFRAFRIDKLQSDEYEWYNRITRKLFNPFKKMRKIIEDFDNYLEKSPLALRVVPLPEFTISRTPQKNRFNIASNIFLFLFIPRWYKISRDEKNLLSSFSRVMIYKLGFISSPNIKFILLKNPNDPKIKVKSDTLSGAVTNIINNETLFNITLESDYVVDRNDNPFSSFSTAITAAYFWLNGDMIQRDRFDFWVIDLFTLIASIFIVTVLQNMLIAFMGGVYERAETKGRQALLRFRANQIADYEALEHFHFWPNEPEPKFIHYIGQSKNFQEWFQLRKDDQGEIYKDFDEKTTNTIQAFIDVDYDESSIWNFDDNNSSNIKGKKKDSTTALPKETIPSNSSENS</sequence>
<name>A0A2N0PJ18_9GLOM</name>
<accession>A0A2N0PJ18</accession>
<evidence type="ECO:0000256" key="2">
    <source>
        <dbReference type="SAM" id="Phobius"/>
    </source>
</evidence>
<reference evidence="3 4" key="2">
    <citation type="submission" date="2017-09" db="EMBL/GenBank/DDBJ databases">
        <title>Extensive intraspecific genome diversity in a model arbuscular mycorrhizal fungus.</title>
        <authorList>
            <person name="Chen E.C."/>
            <person name="Morin E."/>
            <person name="Beaudet D."/>
            <person name="Noel J."/>
            <person name="Ndikumana S."/>
            <person name="Charron P."/>
            <person name="St-Onge C."/>
            <person name="Giorgi J."/>
            <person name="Grigoriev I.V."/>
            <person name="Roux C."/>
            <person name="Martin F.M."/>
            <person name="Corradi N."/>
        </authorList>
    </citation>
    <scope>NUCLEOTIDE SEQUENCE [LARGE SCALE GENOMIC DNA]</scope>
    <source>
        <strain evidence="3 4">A5</strain>
    </source>
</reference>
<evidence type="ECO:0000313" key="4">
    <source>
        <dbReference type="Proteomes" id="UP000232722"/>
    </source>
</evidence>
<proteinExistence type="predicted"/>
<gene>
    <name evidence="3" type="ORF">RhiirA5_481802</name>
</gene>
<dbReference type="Proteomes" id="UP000232722">
    <property type="component" value="Unassembled WGS sequence"/>
</dbReference>
<dbReference type="VEuPathDB" id="FungiDB:FUN_016408"/>
<dbReference type="VEuPathDB" id="FungiDB:RhiirA1_541432"/>
<feature type="region of interest" description="Disordered" evidence="1">
    <location>
        <begin position="1223"/>
        <end position="1251"/>
    </location>
</feature>
<reference evidence="3 4" key="1">
    <citation type="submission" date="2016-04" db="EMBL/GenBank/DDBJ databases">
        <title>Genome analyses suggest a sexual origin of heterokaryosis in a supposedly ancient asexual fungus.</title>
        <authorList>
            <person name="Ropars J."/>
            <person name="Sedzielewska K."/>
            <person name="Noel J."/>
            <person name="Charron P."/>
            <person name="Farinelli L."/>
            <person name="Marton T."/>
            <person name="Kruger M."/>
            <person name="Pelin A."/>
            <person name="Brachmann A."/>
            <person name="Corradi N."/>
        </authorList>
    </citation>
    <scope>NUCLEOTIDE SEQUENCE [LARGE SCALE GENOMIC DNA]</scope>
    <source>
        <strain evidence="3 4">A5</strain>
    </source>
</reference>
<keyword evidence="2" id="KW-0812">Transmembrane</keyword>
<feature type="region of interest" description="Disordered" evidence="1">
    <location>
        <begin position="1"/>
        <end position="22"/>
    </location>
</feature>
<dbReference type="VEuPathDB" id="FungiDB:FUN_016409"/>
<keyword evidence="2" id="KW-1133">Transmembrane helix</keyword>